<dbReference type="Gene3D" id="3.30.420.150">
    <property type="entry name" value="Exopolyphosphatase. Domain 2"/>
    <property type="match status" value="1"/>
</dbReference>
<sequence>MSRTVAAIDCGTNSIRLLIAAGGGPGGSLRDLERRMEVVRLGYGVDRTGRFDPAALQRTLEATRRYAVLIDQHGAEAVRFVATSATRDAANRDELIDGVREILGVELDVVSGQEEAELSFLGAVSTLRGLEEGPVLVVDIGGGSTELVLGEDAPTHRISLDVGSVRLTERFLHGDPPTSEEIAQARSLVDALLDEAAAAVPLARARTVVGVAGTVTTLAGLALGHESYTPDLTHGAELAITRMRESCAEILSATRTERAAHPIIHPGRIDVIGGGALIWSRLLERVQEASGARSVRVSEHDILDGIALRLLG</sequence>
<protein>
    <submittedName>
        <fullName evidence="2">Ppx/GppA family phosphatase</fullName>
    </submittedName>
</protein>
<dbReference type="PANTHER" id="PTHR30005:SF13">
    <property type="entry name" value="EXOPOLYPHOSPHATASE 2"/>
    <property type="match status" value="1"/>
</dbReference>
<keyword evidence="3" id="KW-1185">Reference proteome</keyword>
<organism evidence="2 3">
    <name type="scientific">Brachybacterium equifaecis</name>
    <dbReference type="NCBI Taxonomy" id="2910770"/>
    <lineage>
        <taxon>Bacteria</taxon>
        <taxon>Bacillati</taxon>
        <taxon>Actinomycetota</taxon>
        <taxon>Actinomycetes</taxon>
        <taxon>Micrococcales</taxon>
        <taxon>Dermabacteraceae</taxon>
        <taxon>Brachybacterium</taxon>
    </lineage>
</organism>
<gene>
    <name evidence="2" type="ORF">Bequi_00040</name>
</gene>
<comment type="caution">
    <text evidence="2">The sequence shown here is derived from an EMBL/GenBank/DDBJ whole genome shotgun (WGS) entry which is preliminary data.</text>
</comment>
<evidence type="ECO:0000313" key="3">
    <source>
        <dbReference type="Proteomes" id="UP001203761"/>
    </source>
</evidence>
<proteinExistence type="predicted"/>
<dbReference type="Proteomes" id="UP001203761">
    <property type="component" value="Unassembled WGS sequence"/>
</dbReference>
<dbReference type="PANTHER" id="PTHR30005">
    <property type="entry name" value="EXOPOLYPHOSPHATASE"/>
    <property type="match status" value="1"/>
</dbReference>
<dbReference type="EMBL" id="JAKNCJ010000001">
    <property type="protein sequence ID" value="MCL6421786.1"/>
    <property type="molecule type" value="Genomic_DNA"/>
</dbReference>
<reference evidence="2" key="1">
    <citation type="submission" date="2022-02" db="EMBL/GenBank/DDBJ databases">
        <authorList>
            <person name="Lee M."/>
            <person name="Kim S.-J."/>
            <person name="Jung M.-Y."/>
        </authorList>
    </citation>
    <scope>NUCLEOTIDE SEQUENCE</scope>
    <source>
        <strain evidence="2">JHP9</strain>
    </source>
</reference>
<dbReference type="Pfam" id="PF02541">
    <property type="entry name" value="Ppx-GppA"/>
    <property type="match status" value="1"/>
</dbReference>
<dbReference type="Gene3D" id="3.30.420.40">
    <property type="match status" value="1"/>
</dbReference>
<evidence type="ECO:0000259" key="1">
    <source>
        <dbReference type="Pfam" id="PF02541"/>
    </source>
</evidence>
<dbReference type="InterPro" id="IPR043129">
    <property type="entry name" value="ATPase_NBD"/>
</dbReference>
<accession>A0ABT0QVU2</accession>
<dbReference type="InterPro" id="IPR003695">
    <property type="entry name" value="Ppx_GppA_N"/>
</dbReference>
<feature type="domain" description="Ppx/GppA phosphatase N-terminal" evidence="1">
    <location>
        <begin position="27"/>
        <end position="308"/>
    </location>
</feature>
<dbReference type="SUPFAM" id="SSF53067">
    <property type="entry name" value="Actin-like ATPase domain"/>
    <property type="match status" value="2"/>
</dbReference>
<dbReference type="CDD" id="cd24119">
    <property type="entry name" value="ASKHA_NBD_MtPPX2-like"/>
    <property type="match status" value="1"/>
</dbReference>
<evidence type="ECO:0000313" key="2">
    <source>
        <dbReference type="EMBL" id="MCL6421786.1"/>
    </source>
</evidence>
<dbReference type="RefSeq" id="WP_249735952.1">
    <property type="nucleotide sequence ID" value="NZ_JAKNCJ010000001.1"/>
</dbReference>
<name>A0ABT0QVU2_9MICO</name>
<dbReference type="InterPro" id="IPR050273">
    <property type="entry name" value="GppA/Ppx_hydrolase"/>
</dbReference>